<protein>
    <submittedName>
        <fullName evidence="3">dATP pyrophosphohydrolase</fullName>
    </submittedName>
</protein>
<dbReference type="AlphaFoldDB" id="A0A1T4JSE0"/>
<reference evidence="3 4" key="1">
    <citation type="submission" date="2017-02" db="EMBL/GenBank/DDBJ databases">
        <authorList>
            <person name="Peterson S.W."/>
        </authorList>
    </citation>
    <scope>NUCLEOTIDE SEQUENCE [LARGE SCALE GENOMIC DNA]</scope>
    <source>
        <strain evidence="3 4">ATCC 51222</strain>
    </source>
</reference>
<dbReference type="Pfam" id="PF00293">
    <property type="entry name" value="NUDIX"/>
    <property type="match status" value="1"/>
</dbReference>
<dbReference type="PANTHER" id="PTHR21340:SF0">
    <property type="entry name" value="BIS(5'-NUCLEOSYL)-TETRAPHOSPHATASE [ASYMMETRICAL]"/>
    <property type="match status" value="1"/>
</dbReference>
<dbReference type="Gene3D" id="3.90.79.10">
    <property type="entry name" value="Nucleoside Triphosphate Pyrophosphohydrolase"/>
    <property type="match status" value="1"/>
</dbReference>
<dbReference type="STRING" id="290054.SAMN02745114_00046"/>
<gene>
    <name evidence="3" type="ORF">SAMN02745114_00046</name>
</gene>
<dbReference type="EMBL" id="FUWW01000001">
    <property type="protein sequence ID" value="SJZ33120.1"/>
    <property type="molecule type" value="Genomic_DNA"/>
</dbReference>
<evidence type="ECO:0000313" key="4">
    <source>
        <dbReference type="Proteomes" id="UP000190657"/>
    </source>
</evidence>
<feature type="domain" description="Nudix hydrolase" evidence="2">
    <location>
        <begin position="1"/>
        <end position="142"/>
    </location>
</feature>
<evidence type="ECO:0000256" key="1">
    <source>
        <dbReference type="ARBA" id="ARBA00022801"/>
    </source>
</evidence>
<dbReference type="OrthoDB" id="9814308at2"/>
<dbReference type="InterPro" id="IPR000086">
    <property type="entry name" value="NUDIX_hydrolase_dom"/>
</dbReference>
<dbReference type="SUPFAM" id="SSF55811">
    <property type="entry name" value="Nudix"/>
    <property type="match status" value="1"/>
</dbReference>
<dbReference type="GO" id="GO:0004081">
    <property type="term" value="F:bis(5'-nucleosyl)-tetraphosphatase (asymmetrical) activity"/>
    <property type="evidence" value="ECO:0007669"/>
    <property type="project" value="TreeGrafter"/>
</dbReference>
<dbReference type="PANTHER" id="PTHR21340">
    <property type="entry name" value="DIADENOSINE 5,5-P1,P4-TETRAPHOSPHATE PYROPHOSPHOHYDROLASE MUTT"/>
    <property type="match status" value="1"/>
</dbReference>
<sequence length="150" mass="17619">MSRAPYNVLVLPYHIYENNVEYCIFKRSDMNIWQFIAGGGEDDEEPRTAAIRESLEEASISPNSNYRRLVSMGYVSVENFSEKVRQTWGEKSVIPVFTFSVNLDKKDIVISDEHTEFKWCNYTEANERLHFDLDKTALYELNEEVKRITF</sequence>
<keyword evidence="4" id="KW-1185">Reference proteome</keyword>
<dbReference type="RefSeq" id="WP_078767570.1">
    <property type="nucleotide sequence ID" value="NZ_FUWW01000001.1"/>
</dbReference>
<evidence type="ECO:0000259" key="2">
    <source>
        <dbReference type="PROSITE" id="PS51462"/>
    </source>
</evidence>
<dbReference type="PROSITE" id="PS51462">
    <property type="entry name" value="NUDIX"/>
    <property type="match status" value="1"/>
</dbReference>
<name>A0A1T4JSE0_9FIRM</name>
<organism evidence="3 4">
    <name type="scientific">Eubacterium coprostanoligenes</name>
    <dbReference type="NCBI Taxonomy" id="290054"/>
    <lineage>
        <taxon>Bacteria</taxon>
        <taxon>Bacillati</taxon>
        <taxon>Bacillota</taxon>
        <taxon>Clostridia</taxon>
        <taxon>Eubacteriales</taxon>
        <taxon>Eubacteriaceae</taxon>
        <taxon>Eubacterium</taxon>
    </lineage>
</organism>
<proteinExistence type="predicted"/>
<keyword evidence="1 3" id="KW-0378">Hydrolase</keyword>
<dbReference type="Proteomes" id="UP000190657">
    <property type="component" value="Unassembled WGS sequence"/>
</dbReference>
<dbReference type="GO" id="GO:0006167">
    <property type="term" value="P:AMP biosynthetic process"/>
    <property type="evidence" value="ECO:0007669"/>
    <property type="project" value="TreeGrafter"/>
</dbReference>
<dbReference type="InterPro" id="IPR051325">
    <property type="entry name" value="Nudix_hydrolase_domain"/>
</dbReference>
<accession>A0A1T4JSE0</accession>
<dbReference type="InterPro" id="IPR015797">
    <property type="entry name" value="NUDIX_hydrolase-like_dom_sf"/>
</dbReference>
<dbReference type="GO" id="GO:0006754">
    <property type="term" value="P:ATP biosynthetic process"/>
    <property type="evidence" value="ECO:0007669"/>
    <property type="project" value="TreeGrafter"/>
</dbReference>
<dbReference type="CDD" id="cd04664">
    <property type="entry name" value="NUDIX_DHNTPase_like"/>
    <property type="match status" value="1"/>
</dbReference>
<evidence type="ECO:0000313" key="3">
    <source>
        <dbReference type="EMBL" id="SJZ33120.1"/>
    </source>
</evidence>